<evidence type="ECO:0000313" key="1">
    <source>
        <dbReference type="EMBL" id="BCI67525.1"/>
    </source>
</evidence>
<proteinExistence type="predicted"/>
<evidence type="ECO:0000313" key="2">
    <source>
        <dbReference type="Proteomes" id="UP000515220"/>
    </source>
</evidence>
<organism evidence="1 2">
    <name type="scientific">Acetobacter aceti</name>
    <dbReference type="NCBI Taxonomy" id="435"/>
    <lineage>
        <taxon>Bacteria</taxon>
        <taxon>Pseudomonadati</taxon>
        <taxon>Pseudomonadota</taxon>
        <taxon>Alphaproteobacteria</taxon>
        <taxon>Acetobacterales</taxon>
        <taxon>Acetobacteraceae</taxon>
        <taxon>Acetobacter</taxon>
        <taxon>Acetobacter subgen. Acetobacter</taxon>
    </lineage>
</organism>
<reference evidence="1 2" key="1">
    <citation type="submission" date="2020-07" db="EMBL/GenBank/DDBJ databases">
        <title>Complete Genome Sequence of an acetic acid bacterium, Acetobacter aceti JCM20276.</title>
        <authorList>
            <person name="Hirose Y."/>
            <person name="Mihara H."/>
        </authorList>
    </citation>
    <scope>NUCLEOTIDE SEQUENCE [LARGE SCALE GENOMIC DNA]</scope>
    <source>
        <strain evidence="1 2">JCM20276</strain>
    </source>
</reference>
<gene>
    <name evidence="1" type="ORF">AAJCM20276_21490</name>
</gene>
<sequence>MASRIFDRSPGYSVIGKWPLIIAGIFSKKVREIRELLPRYEQDNLFDSGKFKRHFPEFSVTTYEEGLELIRKE</sequence>
<dbReference type="EMBL" id="AP023326">
    <property type="protein sequence ID" value="BCI67525.1"/>
    <property type="molecule type" value="Genomic_DNA"/>
</dbReference>
<accession>A0A6S6PLI6</accession>
<name>A0A6S6PLI6_ACEAC</name>
<protein>
    <submittedName>
        <fullName evidence="1">Uncharacterized protein</fullName>
    </submittedName>
</protein>
<dbReference type="Proteomes" id="UP000515220">
    <property type="component" value="Chromosome"/>
</dbReference>
<dbReference type="AlphaFoldDB" id="A0A6S6PLI6"/>